<evidence type="ECO:0000313" key="20">
    <source>
        <dbReference type="Proteomes" id="UP001329430"/>
    </source>
</evidence>
<dbReference type="InterPro" id="IPR020845">
    <property type="entry name" value="AMP-binding_CS"/>
</dbReference>
<keyword evidence="10" id="KW-0560">Oxidoreductase</keyword>
<keyword evidence="16" id="KW-0812">Transmembrane</keyword>
<evidence type="ECO:0000256" key="4">
    <source>
        <dbReference type="ARBA" id="ARBA00012532"/>
    </source>
</evidence>
<evidence type="ECO:0000256" key="14">
    <source>
        <dbReference type="ARBA" id="ARBA00023262"/>
    </source>
</evidence>
<keyword evidence="7" id="KW-0547">Nucleotide-binding</keyword>
<protein>
    <recommendedName>
        <fullName evidence="5">Luciferin 4-monooxygenase</fullName>
        <ecNumber evidence="4">1.13.12.7</ecNumber>
    </recommendedName>
</protein>
<evidence type="ECO:0000313" key="19">
    <source>
        <dbReference type="EMBL" id="KAK5648569.1"/>
    </source>
</evidence>
<dbReference type="GO" id="GO:0008218">
    <property type="term" value="P:bioluminescence"/>
    <property type="evidence" value="ECO:0007669"/>
    <property type="project" value="UniProtKB-KW"/>
</dbReference>
<name>A0AAN7VR89_9COLE</name>
<keyword evidence="9" id="KW-0460">Magnesium</keyword>
<comment type="cofactor">
    <cofactor evidence="1">
        <name>Mg(2+)</name>
        <dbReference type="ChEBI" id="CHEBI:18420"/>
    </cofactor>
</comment>
<evidence type="ECO:0000256" key="13">
    <source>
        <dbReference type="ARBA" id="ARBA00023223"/>
    </source>
</evidence>
<evidence type="ECO:0000256" key="2">
    <source>
        <dbReference type="ARBA" id="ARBA00004275"/>
    </source>
</evidence>
<keyword evidence="8" id="KW-0067">ATP-binding</keyword>
<evidence type="ECO:0000256" key="11">
    <source>
        <dbReference type="ARBA" id="ARBA00023033"/>
    </source>
</evidence>
<comment type="caution">
    <text evidence="19">The sequence shown here is derived from an EMBL/GenBank/DDBJ whole genome shotgun (WGS) entry which is preliminary data.</text>
</comment>
<organism evidence="19 20">
    <name type="scientific">Pyrocoelia pectoralis</name>
    <dbReference type="NCBI Taxonomy" id="417401"/>
    <lineage>
        <taxon>Eukaryota</taxon>
        <taxon>Metazoa</taxon>
        <taxon>Ecdysozoa</taxon>
        <taxon>Arthropoda</taxon>
        <taxon>Hexapoda</taxon>
        <taxon>Insecta</taxon>
        <taxon>Pterygota</taxon>
        <taxon>Neoptera</taxon>
        <taxon>Endopterygota</taxon>
        <taxon>Coleoptera</taxon>
        <taxon>Polyphaga</taxon>
        <taxon>Elateriformia</taxon>
        <taxon>Elateroidea</taxon>
        <taxon>Lampyridae</taxon>
        <taxon>Lampyrinae</taxon>
        <taxon>Pyrocoelia</taxon>
    </lineage>
</organism>
<evidence type="ECO:0000256" key="3">
    <source>
        <dbReference type="ARBA" id="ARBA00006432"/>
    </source>
</evidence>
<evidence type="ECO:0000256" key="7">
    <source>
        <dbReference type="ARBA" id="ARBA00022741"/>
    </source>
</evidence>
<keyword evidence="16" id="KW-1133">Transmembrane helix</keyword>
<keyword evidence="11" id="KW-0503">Monooxygenase</keyword>
<evidence type="ECO:0000256" key="9">
    <source>
        <dbReference type="ARBA" id="ARBA00022842"/>
    </source>
</evidence>
<feature type="domain" description="AMP-dependent synthetase/ligase" evidence="17">
    <location>
        <begin position="42"/>
        <end position="398"/>
    </location>
</feature>
<sequence length="508" mass="56103">MGTKNGDCILYGPKEEFKIRYESLGLYLHNCLKERGANEILVTDAASQNVLTCGDALNKCIKLCKVLKSMSLKKGDVVAVISENILNTYVALLGTLLSGTTGFLLNFKYTPGELKHALDLAKPKVVLCSLTVVPNLLNIKEKYIFMPHIITIDGPLEFNNEDLSSMDSLIENVSNTDDLQMENLNIKDSAFLLLSSGTTGLPKCVELSHENLIPTVNIINDARYLGISKEDVVVSILPFFHIYGLILHLSPIFTLAKVILMKHFKPDLFLQLIQDNRPTKLFIVPPILHFLLKSPMVNNYDISSLKVIFIGAAPLGKDIYEDALKRFKDVSIRQLYGTTETSGICTIQQSTDCSSGDVGSLVCNFQCKVTDLCTNKAIGALRTGELCFKSIGVSNGYYKKDTEINGGFVDDDGFYHTGDVGYYDEMGKIFIVDRIKDIIKYKGFQVAPAELEDLLLSHLAVRDCGVIGVPDERAGELPLAFVVRQNGKNVTEQELIDFVAGELSFISL</sequence>
<evidence type="ECO:0000256" key="5">
    <source>
        <dbReference type="ARBA" id="ARBA00019043"/>
    </source>
</evidence>
<dbReference type="InterPro" id="IPR000873">
    <property type="entry name" value="AMP-dep_synth/lig_dom"/>
</dbReference>
<dbReference type="GO" id="GO:0005524">
    <property type="term" value="F:ATP binding"/>
    <property type="evidence" value="ECO:0007669"/>
    <property type="project" value="UniProtKB-KW"/>
</dbReference>
<dbReference type="GO" id="GO:0016405">
    <property type="term" value="F:CoA-ligase activity"/>
    <property type="evidence" value="ECO:0007669"/>
    <property type="project" value="TreeGrafter"/>
</dbReference>
<dbReference type="InterPro" id="IPR025110">
    <property type="entry name" value="AMP-bd_C"/>
</dbReference>
<evidence type="ECO:0000256" key="10">
    <source>
        <dbReference type="ARBA" id="ARBA00023002"/>
    </source>
</evidence>
<keyword evidence="20" id="KW-1185">Reference proteome</keyword>
<dbReference type="SUPFAM" id="SSF56801">
    <property type="entry name" value="Acetyl-CoA synthetase-like"/>
    <property type="match status" value="1"/>
</dbReference>
<evidence type="ECO:0000256" key="8">
    <source>
        <dbReference type="ARBA" id="ARBA00022840"/>
    </source>
</evidence>
<evidence type="ECO:0000256" key="16">
    <source>
        <dbReference type="SAM" id="Phobius"/>
    </source>
</evidence>
<dbReference type="AlphaFoldDB" id="A0AAN7VR89"/>
<dbReference type="PROSITE" id="PS00455">
    <property type="entry name" value="AMP_BINDING"/>
    <property type="match status" value="1"/>
</dbReference>
<keyword evidence="6" id="KW-0479">Metal-binding</keyword>
<reference evidence="19 20" key="1">
    <citation type="journal article" date="2024" name="Insects">
        <title>An Improved Chromosome-Level Genome Assembly of the Firefly Pyrocoelia pectoralis.</title>
        <authorList>
            <person name="Fu X."/>
            <person name="Meyer-Rochow V.B."/>
            <person name="Ballantyne L."/>
            <person name="Zhu X."/>
        </authorList>
    </citation>
    <scope>NUCLEOTIDE SEQUENCE [LARGE SCALE GENOMIC DNA]</scope>
    <source>
        <strain evidence="19">XCY_ONT2</strain>
    </source>
</reference>
<keyword evidence="13" id="KW-0455">Luminescence</keyword>
<feature type="transmembrane region" description="Helical" evidence="16">
    <location>
        <begin position="240"/>
        <end position="260"/>
    </location>
</feature>
<dbReference type="Gene3D" id="3.30.300.30">
    <property type="match status" value="1"/>
</dbReference>
<feature type="domain" description="AMP-binding enzyme C-terminal" evidence="18">
    <location>
        <begin position="450"/>
        <end position="504"/>
    </location>
</feature>
<evidence type="ECO:0000259" key="17">
    <source>
        <dbReference type="Pfam" id="PF00501"/>
    </source>
</evidence>
<dbReference type="PANTHER" id="PTHR24096">
    <property type="entry name" value="LONG-CHAIN-FATTY-ACID--COA LIGASE"/>
    <property type="match status" value="1"/>
</dbReference>
<dbReference type="Pfam" id="PF00501">
    <property type="entry name" value="AMP-binding"/>
    <property type="match status" value="1"/>
</dbReference>
<evidence type="ECO:0000259" key="18">
    <source>
        <dbReference type="Pfam" id="PF13193"/>
    </source>
</evidence>
<accession>A0AAN7VR89</accession>
<dbReference type="Proteomes" id="UP001329430">
    <property type="component" value="Chromosome 2"/>
</dbReference>
<dbReference type="Gene3D" id="2.30.38.10">
    <property type="entry name" value="Luciferase, Domain 3"/>
    <property type="match status" value="1"/>
</dbReference>
<keyword evidence="12" id="KW-0576">Peroxisome</keyword>
<comment type="similarity">
    <text evidence="3">Belongs to the ATP-dependent AMP-binding enzyme family.</text>
</comment>
<keyword evidence="16" id="KW-0472">Membrane</keyword>
<dbReference type="PANTHER" id="PTHR24096:SF423">
    <property type="entry name" value="GM05240P"/>
    <property type="match status" value="1"/>
</dbReference>
<gene>
    <name evidence="19" type="ORF">RI129_003461</name>
</gene>
<evidence type="ECO:0000256" key="12">
    <source>
        <dbReference type="ARBA" id="ARBA00023140"/>
    </source>
</evidence>
<proteinExistence type="inferred from homology"/>
<dbReference type="GO" id="GO:0005777">
    <property type="term" value="C:peroxisome"/>
    <property type="evidence" value="ECO:0007669"/>
    <property type="project" value="UniProtKB-SubCell"/>
</dbReference>
<dbReference type="Pfam" id="PF13193">
    <property type="entry name" value="AMP-binding_C"/>
    <property type="match status" value="1"/>
</dbReference>
<comment type="catalytic activity">
    <reaction evidence="15">
        <text>firefly D-luciferin + ATP + O2 = firefly oxyluciferin + hnu + AMP + CO2 + diphosphate</text>
        <dbReference type="Rhea" id="RHEA:10732"/>
        <dbReference type="ChEBI" id="CHEBI:15379"/>
        <dbReference type="ChEBI" id="CHEBI:16526"/>
        <dbReference type="ChEBI" id="CHEBI:16792"/>
        <dbReference type="ChEBI" id="CHEBI:30212"/>
        <dbReference type="ChEBI" id="CHEBI:30616"/>
        <dbReference type="ChEBI" id="CHEBI:33019"/>
        <dbReference type="ChEBI" id="CHEBI:58038"/>
        <dbReference type="ChEBI" id="CHEBI:456215"/>
        <dbReference type="EC" id="1.13.12.7"/>
    </reaction>
</comment>
<dbReference type="Gene3D" id="3.40.50.980">
    <property type="match status" value="2"/>
</dbReference>
<keyword evidence="14" id="KW-0599">Photoprotein</keyword>
<comment type="subcellular location">
    <subcellularLocation>
        <location evidence="2">Peroxisome</location>
    </subcellularLocation>
</comment>
<dbReference type="GO" id="GO:0046872">
    <property type="term" value="F:metal ion binding"/>
    <property type="evidence" value="ECO:0007669"/>
    <property type="project" value="UniProtKB-KW"/>
</dbReference>
<evidence type="ECO:0000256" key="15">
    <source>
        <dbReference type="ARBA" id="ARBA00048497"/>
    </source>
</evidence>
<dbReference type="GO" id="GO:0047077">
    <property type="term" value="F:Photinus-luciferin 4-monooxygenase (ATP-hydrolyzing) activity"/>
    <property type="evidence" value="ECO:0007669"/>
    <property type="project" value="UniProtKB-EC"/>
</dbReference>
<dbReference type="EC" id="1.13.12.7" evidence="4"/>
<dbReference type="InterPro" id="IPR045851">
    <property type="entry name" value="AMP-bd_C_sf"/>
</dbReference>
<evidence type="ECO:0000256" key="1">
    <source>
        <dbReference type="ARBA" id="ARBA00001946"/>
    </source>
</evidence>
<evidence type="ECO:0000256" key="6">
    <source>
        <dbReference type="ARBA" id="ARBA00022723"/>
    </source>
</evidence>
<dbReference type="EMBL" id="JAVRBK010000002">
    <property type="protein sequence ID" value="KAK5648569.1"/>
    <property type="molecule type" value="Genomic_DNA"/>
</dbReference>